<evidence type="ECO:0000256" key="2">
    <source>
        <dbReference type="ARBA" id="ARBA00022679"/>
    </source>
</evidence>
<dbReference type="GO" id="GO:0032259">
    <property type="term" value="P:methylation"/>
    <property type="evidence" value="ECO:0007669"/>
    <property type="project" value="UniProtKB-KW"/>
</dbReference>
<evidence type="ECO:0000313" key="4">
    <source>
        <dbReference type="EMBL" id="SIO15551.1"/>
    </source>
</evidence>
<keyword evidence="1 4" id="KW-0489">Methyltransferase</keyword>
<accession>A0A1N6H6X1</accession>
<dbReference type="RefSeq" id="WP_074206075.1">
    <property type="nucleotide sequence ID" value="NZ_FSQW01000002.1"/>
</dbReference>
<dbReference type="PANTHER" id="PTHR43861">
    <property type="entry name" value="TRANS-ACONITATE 2-METHYLTRANSFERASE-RELATED"/>
    <property type="match status" value="1"/>
</dbReference>
<dbReference type="SUPFAM" id="SSF53335">
    <property type="entry name" value="S-adenosyl-L-methionine-dependent methyltransferases"/>
    <property type="match status" value="1"/>
</dbReference>
<name>A0A1N6H6X1_9SPHN</name>
<keyword evidence="2" id="KW-0808">Transferase</keyword>
<evidence type="ECO:0000256" key="1">
    <source>
        <dbReference type="ARBA" id="ARBA00022603"/>
    </source>
</evidence>
<proteinExistence type="predicted"/>
<evidence type="ECO:0000313" key="5">
    <source>
        <dbReference type="Proteomes" id="UP000185192"/>
    </source>
</evidence>
<dbReference type="CDD" id="cd02440">
    <property type="entry name" value="AdoMet_MTases"/>
    <property type="match status" value="1"/>
</dbReference>
<dbReference type="EMBL" id="FSQW01000002">
    <property type="protein sequence ID" value="SIO15551.1"/>
    <property type="molecule type" value="Genomic_DNA"/>
</dbReference>
<dbReference type="InterPro" id="IPR029063">
    <property type="entry name" value="SAM-dependent_MTases_sf"/>
</dbReference>
<organism evidence="4 5">
    <name type="scientific">Parasphingorhabdus marina DSM 22363</name>
    <dbReference type="NCBI Taxonomy" id="1123272"/>
    <lineage>
        <taxon>Bacteria</taxon>
        <taxon>Pseudomonadati</taxon>
        <taxon>Pseudomonadota</taxon>
        <taxon>Alphaproteobacteria</taxon>
        <taxon>Sphingomonadales</taxon>
        <taxon>Sphingomonadaceae</taxon>
        <taxon>Parasphingorhabdus</taxon>
    </lineage>
</organism>
<sequence>MPKSAEFWNKIAEGYANSKIRDERAYEKKLEITQKLFPPHAEVLEIACGTGTTALRHAPHVAKYLATDISSKMLEIARKKAEDQDVNNVTFAEEDIGTANWPPAQYDTVLAMSILHLLPDRPAGLVKIHDTLKPGGRFISSTVCLGNMAFFFPLLIRAMKLIGKAPKVVDSLTHEELAAAITEAGFVIEDHHRMSKDKVAFIVARKPE</sequence>
<dbReference type="InterPro" id="IPR041698">
    <property type="entry name" value="Methyltransf_25"/>
</dbReference>
<dbReference type="OrthoDB" id="9787738at2"/>
<reference evidence="5" key="1">
    <citation type="submission" date="2016-11" db="EMBL/GenBank/DDBJ databases">
        <authorList>
            <person name="Varghese N."/>
            <person name="Submissions S."/>
        </authorList>
    </citation>
    <scope>NUCLEOTIDE SEQUENCE [LARGE SCALE GENOMIC DNA]</scope>
    <source>
        <strain evidence="5">DSM 22363</strain>
    </source>
</reference>
<dbReference type="PANTHER" id="PTHR43861:SF1">
    <property type="entry name" value="TRANS-ACONITATE 2-METHYLTRANSFERASE"/>
    <property type="match status" value="1"/>
</dbReference>
<protein>
    <submittedName>
        <fullName evidence="4">Ubiquinone/menaquinone biosynthesis C-methylase UbiE</fullName>
    </submittedName>
</protein>
<evidence type="ECO:0000259" key="3">
    <source>
        <dbReference type="Pfam" id="PF13649"/>
    </source>
</evidence>
<gene>
    <name evidence="4" type="ORF">SAMN02745824_3161</name>
</gene>
<dbReference type="Proteomes" id="UP000185192">
    <property type="component" value="Unassembled WGS sequence"/>
</dbReference>
<dbReference type="Pfam" id="PF13649">
    <property type="entry name" value="Methyltransf_25"/>
    <property type="match status" value="1"/>
</dbReference>
<feature type="domain" description="Methyltransferase" evidence="3">
    <location>
        <begin position="43"/>
        <end position="136"/>
    </location>
</feature>
<dbReference type="GO" id="GO:0008168">
    <property type="term" value="F:methyltransferase activity"/>
    <property type="evidence" value="ECO:0007669"/>
    <property type="project" value="UniProtKB-KW"/>
</dbReference>
<keyword evidence="4" id="KW-0830">Ubiquinone</keyword>
<dbReference type="Gene3D" id="3.40.50.150">
    <property type="entry name" value="Vaccinia Virus protein VP39"/>
    <property type="match status" value="1"/>
</dbReference>
<dbReference type="STRING" id="1123272.SAMN02745824_3161"/>
<dbReference type="AlphaFoldDB" id="A0A1N6H6X1"/>
<keyword evidence="5" id="KW-1185">Reference proteome</keyword>